<organism evidence="1 2">
    <name type="scientific">Cercopithifilaria johnstoni</name>
    <dbReference type="NCBI Taxonomy" id="2874296"/>
    <lineage>
        <taxon>Eukaryota</taxon>
        <taxon>Metazoa</taxon>
        <taxon>Ecdysozoa</taxon>
        <taxon>Nematoda</taxon>
        <taxon>Chromadorea</taxon>
        <taxon>Rhabditida</taxon>
        <taxon>Spirurina</taxon>
        <taxon>Spiruromorpha</taxon>
        <taxon>Filarioidea</taxon>
        <taxon>Onchocercidae</taxon>
        <taxon>Cercopithifilaria</taxon>
    </lineage>
</organism>
<sequence length="70" mass="7990">MAKSISRSGIKQQRRKQNLKLYPATPQRCPIIDGSALDDYCPTAFKPQFKMHTIFREENPSIIPAGFVPR</sequence>
<keyword evidence="2" id="KW-1185">Reference proteome</keyword>
<name>A0A8J2Q715_9BILA</name>
<comment type="caution">
    <text evidence="1">The sequence shown here is derived from an EMBL/GenBank/DDBJ whole genome shotgun (WGS) entry which is preliminary data.</text>
</comment>
<evidence type="ECO:0000313" key="1">
    <source>
        <dbReference type="EMBL" id="CAG9534575.1"/>
    </source>
</evidence>
<dbReference type="Proteomes" id="UP000746747">
    <property type="component" value="Unassembled WGS sequence"/>
</dbReference>
<dbReference type="EMBL" id="CAKAEH010001315">
    <property type="protein sequence ID" value="CAG9534575.1"/>
    <property type="molecule type" value="Genomic_DNA"/>
</dbReference>
<proteinExistence type="predicted"/>
<evidence type="ECO:0000313" key="2">
    <source>
        <dbReference type="Proteomes" id="UP000746747"/>
    </source>
</evidence>
<gene>
    <name evidence="1" type="ORF">CJOHNSTONI_LOCUS4701</name>
</gene>
<dbReference type="AlphaFoldDB" id="A0A8J2Q715"/>
<accession>A0A8J2Q715</accession>
<protein>
    <submittedName>
        <fullName evidence="1">Uncharacterized protein</fullName>
    </submittedName>
</protein>
<reference evidence="1" key="1">
    <citation type="submission" date="2021-09" db="EMBL/GenBank/DDBJ databases">
        <authorList>
            <consortium name="Pathogen Informatics"/>
        </authorList>
    </citation>
    <scope>NUCLEOTIDE SEQUENCE</scope>
</reference>